<reference evidence="2 3" key="1">
    <citation type="journal article" date="2018" name="Syst. Appl. Microbiol.">
        <title>Flavobacterium circumlabens sp. nov. and Flavobacterium cupreum sp. nov., two psychrotrophic species isolated from Antarctic environmental samples.</title>
        <authorList>
            <person name="Kralova S."/>
            <person name="Busse H.J."/>
            <person name="Svec P."/>
            <person name="Maslanova I."/>
            <person name="Stankova E."/>
            <person name="Bartak M."/>
            <person name="Sedlacek I."/>
        </authorList>
    </citation>
    <scope>NUCLEOTIDE SEQUENCE [LARGE SCALE GENOMIC DNA]</scope>
    <source>
        <strain evidence="2 3">CCM 8828</strain>
    </source>
</reference>
<dbReference type="AlphaFoldDB" id="A0A4Y7U4G7"/>
<accession>A0A4Y7U4G7</accession>
<keyword evidence="2" id="KW-0418">Kinase</keyword>
<evidence type="ECO:0000313" key="2">
    <source>
        <dbReference type="EMBL" id="TEB41161.1"/>
    </source>
</evidence>
<keyword evidence="2" id="KW-0808">Transferase</keyword>
<dbReference type="InterPro" id="IPR000700">
    <property type="entry name" value="PAS-assoc_C"/>
</dbReference>
<comment type="caution">
    <text evidence="2">The sequence shown here is derived from an EMBL/GenBank/DDBJ whole genome shotgun (WGS) entry which is preliminary data.</text>
</comment>
<dbReference type="EMBL" id="QWDN01000500">
    <property type="protein sequence ID" value="TEB41161.1"/>
    <property type="molecule type" value="Genomic_DNA"/>
</dbReference>
<dbReference type="PROSITE" id="PS50113">
    <property type="entry name" value="PAC"/>
    <property type="match status" value="1"/>
</dbReference>
<sequence length="134" mass="15591">YKPLFDETGNVYAILDVVIDVTSQVQANRLLEENQEFIRKIFYSSPVANLVYVGKEMILREANEKMLEIFGRDASIIGKPVTETIPELKKTDLFEKYSYVLESGETYQAFAQYIEFIKNGTSYFGYYDYTYKPL</sequence>
<feature type="non-terminal residue" evidence="2">
    <location>
        <position position="134"/>
    </location>
</feature>
<dbReference type="SUPFAM" id="SSF55785">
    <property type="entry name" value="PYP-like sensor domain (PAS domain)"/>
    <property type="match status" value="1"/>
</dbReference>
<dbReference type="GO" id="GO:0016301">
    <property type="term" value="F:kinase activity"/>
    <property type="evidence" value="ECO:0007669"/>
    <property type="project" value="UniProtKB-KW"/>
</dbReference>
<protein>
    <submittedName>
        <fullName evidence="2">PAS domain-containing sensor histidine kinase</fullName>
    </submittedName>
</protein>
<dbReference type="InterPro" id="IPR035965">
    <property type="entry name" value="PAS-like_dom_sf"/>
</dbReference>
<gene>
    <name evidence="2" type="ORF">D0809_26930</name>
</gene>
<feature type="non-terminal residue" evidence="2">
    <location>
        <position position="1"/>
    </location>
</feature>
<name>A0A4Y7U4G7_9FLAO</name>
<evidence type="ECO:0000259" key="1">
    <source>
        <dbReference type="PROSITE" id="PS50113"/>
    </source>
</evidence>
<organism evidence="2 3">
    <name type="scientific">Flavobacterium circumlabens</name>
    <dbReference type="NCBI Taxonomy" id="2133765"/>
    <lineage>
        <taxon>Bacteria</taxon>
        <taxon>Pseudomonadati</taxon>
        <taxon>Bacteroidota</taxon>
        <taxon>Flavobacteriia</taxon>
        <taxon>Flavobacteriales</taxon>
        <taxon>Flavobacteriaceae</taxon>
        <taxon>Flavobacterium</taxon>
    </lineage>
</organism>
<evidence type="ECO:0000313" key="3">
    <source>
        <dbReference type="Proteomes" id="UP000298340"/>
    </source>
</evidence>
<dbReference type="Gene3D" id="3.30.450.20">
    <property type="entry name" value="PAS domain"/>
    <property type="match status" value="1"/>
</dbReference>
<dbReference type="Proteomes" id="UP000298340">
    <property type="component" value="Unassembled WGS sequence"/>
</dbReference>
<feature type="domain" description="PAC" evidence="1">
    <location>
        <begin position="1"/>
        <end position="33"/>
    </location>
</feature>
<dbReference type="RefSeq" id="WP_202978558.1">
    <property type="nucleotide sequence ID" value="NZ_QWDN01000500.1"/>
</dbReference>
<proteinExistence type="predicted"/>